<evidence type="ECO:0000313" key="2">
    <source>
        <dbReference type="Proteomes" id="UP000614350"/>
    </source>
</evidence>
<keyword evidence="2" id="KW-1185">Reference proteome</keyword>
<organism evidence="1 2">
    <name type="scientific">Vespula vulgaris</name>
    <name type="common">Yellow jacket</name>
    <name type="synonym">Wasp</name>
    <dbReference type="NCBI Taxonomy" id="7454"/>
    <lineage>
        <taxon>Eukaryota</taxon>
        <taxon>Metazoa</taxon>
        <taxon>Ecdysozoa</taxon>
        <taxon>Arthropoda</taxon>
        <taxon>Hexapoda</taxon>
        <taxon>Insecta</taxon>
        <taxon>Pterygota</taxon>
        <taxon>Neoptera</taxon>
        <taxon>Endopterygota</taxon>
        <taxon>Hymenoptera</taxon>
        <taxon>Apocrita</taxon>
        <taxon>Aculeata</taxon>
        <taxon>Vespoidea</taxon>
        <taxon>Vespidae</taxon>
        <taxon>Vespinae</taxon>
        <taxon>Vespula</taxon>
    </lineage>
</organism>
<gene>
    <name evidence="1" type="ORF">HZH66_009325</name>
</gene>
<protein>
    <submittedName>
        <fullName evidence="1">Uncharacterized protein</fullName>
    </submittedName>
</protein>
<dbReference type="EMBL" id="JACSEA010000010">
    <property type="protein sequence ID" value="KAF7390845.1"/>
    <property type="molecule type" value="Genomic_DNA"/>
</dbReference>
<evidence type="ECO:0000313" key="1">
    <source>
        <dbReference type="EMBL" id="KAF7390845.1"/>
    </source>
</evidence>
<name>A0A834N028_VESVU</name>
<accession>A0A834N028</accession>
<sequence length="134" mass="15561">MDLKMADVALLTVTSLLYTILKAASWLVGWLVGWLPYLTVEKYSRTNEQALGTLASSTIVTPALHTLELDNAWVKRYYVRIQRGRVMRTRRRVKAKINQCNIITSHRNRRVPTSESIKGATICVRRERFYFSTW</sequence>
<comment type="caution">
    <text evidence="1">The sequence shown here is derived from an EMBL/GenBank/DDBJ whole genome shotgun (WGS) entry which is preliminary data.</text>
</comment>
<dbReference type="AlphaFoldDB" id="A0A834N028"/>
<proteinExistence type="predicted"/>
<dbReference type="Proteomes" id="UP000614350">
    <property type="component" value="Unassembled WGS sequence"/>
</dbReference>
<reference evidence="1" key="1">
    <citation type="journal article" date="2020" name="G3 (Bethesda)">
        <title>High-Quality Assemblies for Three Invasive Social Wasps from the &lt;i&gt;Vespula&lt;/i&gt; Genus.</title>
        <authorList>
            <person name="Harrop T.W.R."/>
            <person name="Guhlin J."/>
            <person name="McLaughlin G.M."/>
            <person name="Permina E."/>
            <person name="Stockwell P."/>
            <person name="Gilligan J."/>
            <person name="Le Lec M.F."/>
            <person name="Gruber M.A.M."/>
            <person name="Quinn O."/>
            <person name="Lovegrove M."/>
            <person name="Duncan E.J."/>
            <person name="Remnant E.J."/>
            <person name="Van Eeckhoven J."/>
            <person name="Graham B."/>
            <person name="Knapp R.A."/>
            <person name="Langford K.W."/>
            <person name="Kronenberg Z."/>
            <person name="Press M.O."/>
            <person name="Eacker S.M."/>
            <person name="Wilson-Rankin E.E."/>
            <person name="Purcell J."/>
            <person name="Lester P.J."/>
            <person name="Dearden P.K."/>
        </authorList>
    </citation>
    <scope>NUCLEOTIDE SEQUENCE</scope>
    <source>
        <strain evidence="1">Marl-1</strain>
    </source>
</reference>